<reference evidence="3" key="1">
    <citation type="submission" date="2021-01" db="EMBL/GenBank/DDBJ databases">
        <authorList>
            <consortium name="Genoscope - CEA"/>
            <person name="William W."/>
        </authorList>
    </citation>
    <scope>NUCLEOTIDE SEQUENCE</scope>
</reference>
<evidence type="ECO:0000313" key="3">
    <source>
        <dbReference type="EMBL" id="CAF1787487.1"/>
    </source>
</evidence>
<sequence>SSTHLFQPCGQLHLLIIHLCLELPLLRRSSSSVSGLNRLARGGGSVRGPASSTVLVFCNSGYHSVVAELPIEKLDNSSNGSLFQIAYSVVLSAIAIVGNSRGNRRNCRDRSEEEIVGIEMREHDPPPSSFSESEEISE</sequence>
<feature type="signal peptide" evidence="2">
    <location>
        <begin position="1"/>
        <end position="22"/>
    </location>
</feature>
<feature type="compositionally biased region" description="Basic and acidic residues" evidence="1">
    <location>
        <begin position="106"/>
        <end position="125"/>
    </location>
</feature>
<evidence type="ECO:0000256" key="1">
    <source>
        <dbReference type="SAM" id="MobiDB-lite"/>
    </source>
</evidence>
<dbReference type="Proteomes" id="UP001295469">
    <property type="component" value="Chromosome C09"/>
</dbReference>
<evidence type="ECO:0000256" key="2">
    <source>
        <dbReference type="SAM" id="SignalP"/>
    </source>
</evidence>
<feature type="non-terminal residue" evidence="3">
    <location>
        <position position="138"/>
    </location>
</feature>
<keyword evidence="2" id="KW-0732">Signal</keyword>
<feature type="region of interest" description="Disordered" evidence="1">
    <location>
        <begin position="102"/>
        <end position="138"/>
    </location>
</feature>
<name>A0A816JJ53_BRANA</name>
<dbReference type="AlphaFoldDB" id="A0A816JJ53"/>
<dbReference type="EMBL" id="HG994373">
    <property type="protein sequence ID" value="CAF1787487.1"/>
    <property type="molecule type" value="Genomic_DNA"/>
</dbReference>
<protein>
    <submittedName>
        <fullName evidence="3">(rape) hypothetical protein</fullName>
    </submittedName>
</protein>
<gene>
    <name evidence="3" type="ORF">DARMORV10_C09P66130.1</name>
</gene>
<organism evidence="3">
    <name type="scientific">Brassica napus</name>
    <name type="common">Rape</name>
    <dbReference type="NCBI Taxonomy" id="3708"/>
    <lineage>
        <taxon>Eukaryota</taxon>
        <taxon>Viridiplantae</taxon>
        <taxon>Streptophyta</taxon>
        <taxon>Embryophyta</taxon>
        <taxon>Tracheophyta</taxon>
        <taxon>Spermatophyta</taxon>
        <taxon>Magnoliopsida</taxon>
        <taxon>eudicotyledons</taxon>
        <taxon>Gunneridae</taxon>
        <taxon>Pentapetalae</taxon>
        <taxon>rosids</taxon>
        <taxon>malvids</taxon>
        <taxon>Brassicales</taxon>
        <taxon>Brassicaceae</taxon>
        <taxon>Brassiceae</taxon>
        <taxon>Brassica</taxon>
    </lineage>
</organism>
<proteinExistence type="predicted"/>
<feature type="chain" id="PRO_5032990225" evidence="2">
    <location>
        <begin position="23"/>
        <end position="138"/>
    </location>
</feature>
<accession>A0A816JJ53</accession>